<accession>A0A834U3L0</accession>
<keyword evidence="2" id="KW-1185">Reference proteome</keyword>
<dbReference type="AlphaFoldDB" id="A0A834U3L0"/>
<comment type="caution">
    <text evidence="1">The sequence shown here is derived from an EMBL/GenBank/DDBJ whole genome shotgun (WGS) entry which is preliminary data.</text>
</comment>
<name>A0A834U3L0_9FABA</name>
<gene>
    <name evidence="1" type="ORF">G2W53_012102</name>
</gene>
<proteinExistence type="predicted"/>
<dbReference type="Proteomes" id="UP000634136">
    <property type="component" value="Unassembled WGS sequence"/>
</dbReference>
<evidence type="ECO:0000313" key="2">
    <source>
        <dbReference type="Proteomes" id="UP000634136"/>
    </source>
</evidence>
<sequence>MDIILKKALREWVREEAVQSAICNPNCGGAMRAGCGGRCKLNAATFNTDTWGKLKAREIQSS</sequence>
<dbReference type="EMBL" id="JAAIUW010000005">
    <property type="protein sequence ID" value="KAF7829769.1"/>
    <property type="molecule type" value="Genomic_DNA"/>
</dbReference>
<organism evidence="1 2">
    <name type="scientific">Senna tora</name>
    <dbReference type="NCBI Taxonomy" id="362788"/>
    <lineage>
        <taxon>Eukaryota</taxon>
        <taxon>Viridiplantae</taxon>
        <taxon>Streptophyta</taxon>
        <taxon>Embryophyta</taxon>
        <taxon>Tracheophyta</taxon>
        <taxon>Spermatophyta</taxon>
        <taxon>Magnoliopsida</taxon>
        <taxon>eudicotyledons</taxon>
        <taxon>Gunneridae</taxon>
        <taxon>Pentapetalae</taxon>
        <taxon>rosids</taxon>
        <taxon>fabids</taxon>
        <taxon>Fabales</taxon>
        <taxon>Fabaceae</taxon>
        <taxon>Caesalpinioideae</taxon>
        <taxon>Cassia clade</taxon>
        <taxon>Senna</taxon>
    </lineage>
</organism>
<evidence type="ECO:0000313" key="1">
    <source>
        <dbReference type="EMBL" id="KAF7829769.1"/>
    </source>
</evidence>
<reference evidence="1" key="1">
    <citation type="submission" date="2020-09" db="EMBL/GenBank/DDBJ databases">
        <title>Genome-Enabled Discovery of Anthraquinone Biosynthesis in Senna tora.</title>
        <authorList>
            <person name="Kang S.-H."/>
            <person name="Pandey R.P."/>
            <person name="Lee C.-M."/>
            <person name="Sim J.-S."/>
            <person name="Jeong J.-T."/>
            <person name="Choi B.-S."/>
            <person name="Jung M."/>
            <person name="Ginzburg D."/>
            <person name="Zhao K."/>
            <person name="Won S.Y."/>
            <person name="Oh T.-J."/>
            <person name="Yu Y."/>
            <person name="Kim N.-H."/>
            <person name="Lee O.R."/>
            <person name="Lee T.-H."/>
            <person name="Bashyal P."/>
            <person name="Kim T.-S."/>
            <person name="Lee W.-H."/>
            <person name="Kawkins C."/>
            <person name="Kim C.-K."/>
            <person name="Kim J.S."/>
            <person name="Ahn B.O."/>
            <person name="Rhee S.Y."/>
            <person name="Sohng J.K."/>
        </authorList>
    </citation>
    <scope>NUCLEOTIDE SEQUENCE</scope>
    <source>
        <tissue evidence="1">Leaf</tissue>
    </source>
</reference>
<protein>
    <submittedName>
        <fullName evidence="1">Uncharacterized protein</fullName>
    </submittedName>
</protein>